<evidence type="ECO:0000313" key="4">
    <source>
        <dbReference type="Proteomes" id="UP000295087"/>
    </source>
</evidence>
<feature type="chain" id="PRO_5039145891" evidence="1">
    <location>
        <begin position="24"/>
        <end position="144"/>
    </location>
</feature>
<evidence type="ECO:0000259" key="2">
    <source>
        <dbReference type="Pfam" id="PF13827"/>
    </source>
</evidence>
<feature type="domain" description="DUF4189" evidence="2">
    <location>
        <begin position="34"/>
        <end position="114"/>
    </location>
</feature>
<sequence>MSFMGKAGFAVAALGLAAGSVFGAGPADAAGDQWGAIVFSVPQWYGFTTANYSSEEQARARAIENCGGGQDCEVMVTWANGCGALVWNDQGWVAAAAAANRSEAVRRAIDKLAEGVPVAQLANFGSSDLSGTKVIDVVCTDNAR</sequence>
<name>A0A4R6P3L4_NOCIG</name>
<dbReference type="Pfam" id="PF13827">
    <property type="entry name" value="DUF4189"/>
    <property type="match status" value="1"/>
</dbReference>
<dbReference type="EMBL" id="SNXK01000007">
    <property type="protein sequence ID" value="TDP31895.1"/>
    <property type="molecule type" value="Genomic_DNA"/>
</dbReference>
<protein>
    <submittedName>
        <fullName evidence="3">Uncharacterized protein DUF4189</fullName>
    </submittedName>
</protein>
<keyword evidence="4" id="KW-1185">Reference proteome</keyword>
<evidence type="ECO:0000313" key="3">
    <source>
        <dbReference type="EMBL" id="TDP31895.1"/>
    </source>
</evidence>
<dbReference type="InterPro" id="IPR025240">
    <property type="entry name" value="DUF4189"/>
</dbReference>
<organism evidence="3 4">
    <name type="scientific">Nocardia ignorata</name>
    <dbReference type="NCBI Taxonomy" id="145285"/>
    <lineage>
        <taxon>Bacteria</taxon>
        <taxon>Bacillati</taxon>
        <taxon>Actinomycetota</taxon>
        <taxon>Actinomycetes</taxon>
        <taxon>Mycobacteriales</taxon>
        <taxon>Nocardiaceae</taxon>
        <taxon>Nocardia</taxon>
    </lineage>
</organism>
<feature type="signal peptide" evidence="1">
    <location>
        <begin position="1"/>
        <end position="23"/>
    </location>
</feature>
<dbReference type="AlphaFoldDB" id="A0A4R6P3L4"/>
<keyword evidence="1" id="KW-0732">Signal</keyword>
<gene>
    <name evidence="3" type="ORF">DFR75_107120</name>
</gene>
<comment type="caution">
    <text evidence="3">The sequence shown here is derived from an EMBL/GenBank/DDBJ whole genome shotgun (WGS) entry which is preliminary data.</text>
</comment>
<proteinExistence type="predicted"/>
<dbReference type="Proteomes" id="UP000295087">
    <property type="component" value="Unassembled WGS sequence"/>
</dbReference>
<reference evidence="3 4" key="1">
    <citation type="submission" date="2019-03" db="EMBL/GenBank/DDBJ databases">
        <title>Genomic Encyclopedia of Type Strains, Phase IV (KMG-IV): sequencing the most valuable type-strain genomes for metagenomic binning, comparative biology and taxonomic classification.</title>
        <authorList>
            <person name="Goeker M."/>
        </authorList>
    </citation>
    <scope>NUCLEOTIDE SEQUENCE [LARGE SCALE GENOMIC DNA]</scope>
    <source>
        <strain evidence="3 4">DSM 44496</strain>
    </source>
</reference>
<evidence type="ECO:0000256" key="1">
    <source>
        <dbReference type="SAM" id="SignalP"/>
    </source>
</evidence>
<accession>A0A4R6P3L4</accession>